<proteinExistence type="predicted"/>
<feature type="region of interest" description="Disordered" evidence="1">
    <location>
        <begin position="51"/>
        <end position="213"/>
    </location>
</feature>
<evidence type="ECO:0000256" key="1">
    <source>
        <dbReference type="SAM" id="MobiDB-lite"/>
    </source>
</evidence>
<accession>A0AAV7PM80</accession>
<dbReference type="AlphaFoldDB" id="A0AAV7PM80"/>
<feature type="compositionally biased region" description="Basic and acidic residues" evidence="1">
    <location>
        <begin position="156"/>
        <end position="170"/>
    </location>
</feature>
<dbReference type="Proteomes" id="UP001066276">
    <property type="component" value="Chromosome 7"/>
</dbReference>
<reference evidence="2" key="1">
    <citation type="journal article" date="2022" name="bioRxiv">
        <title>Sequencing and chromosome-scale assembly of the giantPleurodeles waltlgenome.</title>
        <authorList>
            <person name="Brown T."/>
            <person name="Elewa A."/>
            <person name="Iarovenko S."/>
            <person name="Subramanian E."/>
            <person name="Araus A.J."/>
            <person name="Petzold A."/>
            <person name="Susuki M."/>
            <person name="Suzuki K.-i.T."/>
            <person name="Hayashi T."/>
            <person name="Toyoda A."/>
            <person name="Oliveira C."/>
            <person name="Osipova E."/>
            <person name="Leigh N.D."/>
            <person name="Simon A."/>
            <person name="Yun M.H."/>
        </authorList>
    </citation>
    <scope>NUCLEOTIDE SEQUENCE</scope>
    <source>
        <strain evidence="2">20211129_DDA</strain>
        <tissue evidence="2">Liver</tissue>
    </source>
</reference>
<gene>
    <name evidence="2" type="ORF">NDU88_007758</name>
</gene>
<feature type="compositionally biased region" description="Basic and acidic residues" evidence="1">
    <location>
        <begin position="104"/>
        <end position="115"/>
    </location>
</feature>
<keyword evidence="3" id="KW-1185">Reference proteome</keyword>
<evidence type="ECO:0000313" key="2">
    <source>
        <dbReference type="EMBL" id="KAJ1129387.1"/>
    </source>
</evidence>
<comment type="caution">
    <text evidence="2">The sequence shown here is derived from an EMBL/GenBank/DDBJ whole genome shotgun (WGS) entry which is preliminary data.</text>
</comment>
<dbReference type="EMBL" id="JANPWB010000011">
    <property type="protein sequence ID" value="KAJ1129387.1"/>
    <property type="molecule type" value="Genomic_DNA"/>
</dbReference>
<organism evidence="2 3">
    <name type="scientific">Pleurodeles waltl</name>
    <name type="common">Iberian ribbed newt</name>
    <dbReference type="NCBI Taxonomy" id="8319"/>
    <lineage>
        <taxon>Eukaryota</taxon>
        <taxon>Metazoa</taxon>
        <taxon>Chordata</taxon>
        <taxon>Craniata</taxon>
        <taxon>Vertebrata</taxon>
        <taxon>Euteleostomi</taxon>
        <taxon>Amphibia</taxon>
        <taxon>Batrachia</taxon>
        <taxon>Caudata</taxon>
        <taxon>Salamandroidea</taxon>
        <taxon>Salamandridae</taxon>
        <taxon>Pleurodelinae</taxon>
        <taxon>Pleurodeles</taxon>
    </lineage>
</organism>
<evidence type="ECO:0000313" key="3">
    <source>
        <dbReference type="Proteomes" id="UP001066276"/>
    </source>
</evidence>
<sequence length="213" mass="22257">MAEEKVRQALALLEQVGCMDLVQPEAFGPLRPTRRSSAGVAAAVMACSPLRAGKTSSQVRRGGRAPGGLGKNGAARAGRGAGEMGPAWGSPKGNPRRAGQSRRQLVERGKVRRNEPGAACSARSDNGRGGGRARSGWEQKGTACWQSHSGAITEAVHGEGVRESPRKEGSAEESPFEVGAGLEEVAMAGQSEKVAVRRKRGTQAQTKDPRVPI</sequence>
<name>A0AAV7PM80_PLEWA</name>
<protein>
    <submittedName>
        <fullName evidence="2">Uncharacterized protein</fullName>
    </submittedName>
</protein>